<feature type="binding site" evidence="2">
    <location>
        <position position="52"/>
    </location>
    <ligand>
        <name>substrate</name>
    </ligand>
</feature>
<feature type="binding site" evidence="2">
    <location>
        <position position="203"/>
    </location>
    <ligand>
        <name>substrate</name>
    </ligand>
</feature>
<gene>
    <name evidence="3" type="ORF">BKP35_15750</name>
</gene>
<dbReference type="GO" id="GO:0005829">
    <property type="term" value="C:cytosol"/>
    <property type="evidence" value="ECO:0007669"/>
    <property type="project" value="TreeGrafter"/>
</dbReference>
<dbReference type="SUPFAM" id="SSF64005">
    <property type="entry name" value="Undecaprenyl diphosphate synthase"/>
    <property type="match status" value="1"/>
</dbReference>
<dbReference type="OrthoDB" id="4191603at2"/>
<comment type="subunit">
    <text evidence="2">Homodimer.</text>
</comment>
<dbReference type="RefSeq" id="WP_071314322.1">
    <property type="nucleotide sequence ID" value="NZ_MLQQ01000042.1"/>
</dbReference>
<keyword evidence="2" id="KW-0460">Magnesium</keyword>
<keyword evidence="4" id="KW-1185">Reference proteome</keyword>
<dbReference type="InterPro" id="IPR001441">
    <property type="entry name" value="UPP_synth-like"/>
</dbReference>
<keyword evidence="1 2" id="KW-0808">Transferase</keyword>
<accession>A0A1S2LEJ3</accession>
<dbReference type="EMBL" id="MLQQ01000042">
    <property type="protein sequence ID" value="OIJ09935.1"/>
    <property type="molecule type" value="Genomic_DNA"/>
</dbReference>
<dbReference type="InterPro" id="IPR036424">
    <property type="entry name" value="UPP_synth-like_sf"/>
</dbReference>
<feature type="active site" evidence="2">
    <location>
        <position position="35"/>
    </location>
</feature>
<dbReference type="GO" id="GO:0030145">
    <property type="term" value="F:manganese ion binding"/>
    <property type="evidence" value="ECO:0007669"/>
    <property type="project" value="TreeGrafter"/>
</dbReference>
<proteinExistence type="inferred from homology"/>
<dbReference type="HAMAP" id="MF_01139">
    <property type="entry name" value="ISPT"/>
    <property type="match status" value="1"/>
</dbReference>
<feature type="binding site" evidence="2">
    <location>
        <begin position="80"/>
        <end position="82"/>
    </location>
    <ligand>
        <name>substrate</name>
    </ligand>
</feature>
<dbReference type="Proteomes" id="UP000180098">
    <property type="component" value="Unassembled WGS sequence"/>
</dbReference>
<evidence type="ECO:0000256" key="1">
    <source>
        <dbReference type="ARBA" id="ARBA00022679"/>
    </source>
</evidence>
<dbReference type="Pfam" id="PF01255">
    <property type="entry name" value="Prenyltransf"/>
    <property type="match status" value="1"/>
</dbReference>
<dbReference type="NCBIfam" id="NF011405">
    <property type="entry name" value="PRK14830.1"/>
    <property type="match status" value="1"/>
</dbReference>
<feature type="binding site" evidence="2">
    <location>
        <position position="84"/>
    </location>
    <ligand>
        <name>substrate</name>
    </ligand>
</feature>
<feature type="binding site" evidence="2">
    <location>
        <position position="40"/>
    </location>
    <ligand>
        <name>substrate</name>
    </ligand>
</feature>
<comment type="caution">
    <text evidence="3">The sequence shown here is derived from an EMBL/GenBank/DDBJ whole genome shotgun (WGS) entry which is preliminary data.</text>
</comment>
<feature type="binding site" evidence="2">
    <location>
        <position position="48"/>
    </location>
    <ligand>
        <name>substrate</name>
    </ligand>
</feature>
<dbReference type="GO" id="GO:0008834">
    <property type="term" value="F:ditrans,polycis-undecaprenyl-diphosphate synthase [(2E,6E)-farnesyl-diphosphate specific] activity"/>
    <property type="evidence" value="ECO:0007669"/>
    <property type="project" value="TreeGrafter"/>
</dbReference>
<dbReference type="PANTHER" id="PTHR10291:SF0">
    <property type="entry name" value="DEHYDRODOLICHYL DIPHOSPHATE SYNTHASE 2"/>
    <property type="match status" value="1"/>
</dbReference>
<dbReference type="GO" id="GO:0016094">
    <property type="term" value="P:polyprenol biosynthetic process"/>
    <property type="evidence" value="ECO:0007669"/>
    <property type="project" value="TreeGrafter"/>
</dbReference>
<dbReference type="EC" id="2.5.1.-" evidence="2"/>
<evidence type="ECO:0000313" key="3">
    <source>
        <dbReference type="EMBL" id="OIJ09935.1"/>
    </source>
</evidence>
<dbReference type="GO" id="GO:0000287">
    <property type="term" value="F:magnesium ion binding"/>
    <property type="evidence" value="ECO:0007669"/>
    <property type="project" value="UniProtKB-UniRule"/>
</dbReference>
<dbReference type="Gene3D" id="3.40.1180.10">
    <property type="entry name" value="Decaprenyl diphosphate synthase-like"/>
    <property type="match status" value="1"/>
</dbReference>
<feature type="binding site" evidence="2">
    <location>
        <begin position="36"/>
        <end position="39"/>
    </location>
    <ligand>
        <name>substrate</name>
    </ligand>
</feature>
<feature type="binding site" evidence="2">
    <location>
        <begin position="209"/>
        <end position="211"/>
    </location>
    <ligand>
        <name>substrate</name>
    </ligand>
</feature>
<reference evidence="3 4" key="1">
    <citation type="submission" date="2016-10" db="EMBL/GenBank/DDBJ databases">
        <title>Draft genome sequences of four alkaliphilic bacteria belonging to the Anaerobacillus genus.</title>
        <authorList>
            <person name="Bassil N.M."/>
            <person name="Lloyd J.R."/>
        </authorList>
    </citation>
    <scope>NUCLEOTIDE SEQUENCE [LARGE SCALE GENOMIC DNA]</scope>
    <source>
        <strain evidence="3 4">DSM 15340</strain>
    </source>
</reference>
<feature type="binding site" evidence="2">
    <location>
        <position position="86"/>
    </location>
    <ligand>
        <name>substrate</name>
    </ligand>
</feature>
<dbReference type="PROSITE" id="PS01066">
    <property type="entry name" value="UPP_SYNTHASE"/>
    <property type="match status" value="1"/>
</dbReference>
<feature type="binding site" evidence="2">
    <location>
        <position position="222"/>
    </location>
    <ligand>
        <name>Mg(2+)</name>
        <dbReference type="ChEBI" id="CHEBI:18420"/>
    </ligand>
</feature>
<evidence type="ECO:0000313" key="4">
    <source>
        <dbReference type="Proteomes" id="UP000180098"/>
    </source>
</evidence>
<evidence type="ECO:0000256" key="2">
    <source>
        <dbReference type="HAMAP-Rule" id="MF_01139"/>
    </source>
</evidence>
<dbReference type="FunFam" id="3.40.1180.10:FF:000001">
    <property type="entry name" value="(2E,6E)-farnesyl-diphosphate-specific ditrans,polycis-undecaprenyl-diphosphate synthase"/>
    <property type="match status" value="1"/>
</dbReference>
<protein>
    <recommendedName>
        <fullName evidence="2">Isoprenyl transferase</fullName>
        <ecNumber evidence="2">2.5.1.-</ecNumber>
    </recommendedName>
</protein>
<dbReference type="PANTHER" id="PTHR10291">
    <property type="entry name" value="DEHYDRODOLICHYL DIPHOSPHATE SYNTHASE FAMILY MEMBER"/>
    <property type="match status" value="1"/>
</dbReference>
<comment type="function">
    <text evidence="2">Catalyzes the condensation of isopentenyl diphosphate (IPP) with allylic pyrophosphates generating different type of terpenoids.</text>
</comment>
<dbReference type="InterPro" id="IPR018520">
    <property type="entry name" value="UPP_synth-like_CS"/>
</dbReference>
<dbReference type="NCBIfam" id="TIGR00055">
    <property type="entry name" value="uppS"/>
    <property type="match status" value="1"/>
</dbReference>
<organism evidence="3 4">
    <name type="scientific">Anaerobacillus arseniciselenatis</name>
    <dbReference type="NCBI Taxonomy" id="85682"/>
    <lineage>
        <taxon>Bacteria</taxon>
        <taxon>Bacillati</taxon>
        <taxon>Bacillota</taxon>
        <taxon>Bacilli</taxon>
        <taxon>Bacillales</taxon>
        <taxon>Bacillaceae</taxon>
        <taxon>Anaerobacillus</taxon>
    </lineage>
</organism>
<dbReference type="CDD" id="cd00475">
    <property type="entry name" value="Cis_IPPS"/>
    <property type="match status" value="1"/>
</dbReference>
<keyword evidence="2" id="KW-0479">Metal-binding</keyword>
<dbReference type="AlphaFoldDB" id="A0A1S2LEJ3"/>
<feature type="binding site" evidence="2">
    <location>
        <position position="35"/>
    </location>
    <ligand>
        <name>Mg(2+)</name>
        <dbReference type="ChEBI" id="CHEBI:18420"/>
    </ligand>
</feature>
<name>A0A1S2LEJ3_9BACI</name>
<comment type="similarity">
    <text evidence="2">Belongs to the UPP synthase family.</text>
</comment>
<sequence length="255" mass="29210">MLDKLSKWKAKAEQGKEIEGVNLENVPKHVAIIMDGNGRWAKKRGLPRIAGHREGMSVINKIVKKANSLGVEVLTLYAFSTENWKRPKNEVDFLMRLPERYLSVELPKLIEENVKVRLMGCKDSLPAHTINAVDNAIEKTKSNTGLVLNFALNYGSRDEIVSAIQQIAEDVNTGKVNSQSINDELVGQYLMTQELRDPDLLIRTSGEIRLSNFMLWQLAYTEFWFTDVLWPDFTEQHFLEAIEVYQQRTRRYGGI</sequence>
<comment type="cofactor">
    <cofactor evidence="2">
        <name>Mg(2+)</name>
        <dbReference type="ChEBI" id="CHEBI:18420"/>
    </cofactor>
    <text evidence="2">Binds 2 magnesium ions per subunit.</text>
</comment>
<feature type="active site" description="Proton acceptor" evidence="2">
    <location>
        <position position="83"/>
    </location>
</feature>